<protein>
    <submittedName>
        <fullName evidence="1">Uncharacterized protein</fullName>
    </submittedName>
</protein>
<evidence type="ECO:0000313" key="1">
    <source>
        <dbReference type="EMBL" id="KRX42179.1"/>
    </source>
</evidence>
<comment type="caution">
    <text evidence="1">The sequence shown here is derived from an EMBL/GenBank/DDBJ whole genome shotgun (WGS) entry which is preliminary data.</text>
</comment>
<reference evidence="1 2" key="1">
    <citation type="submission" date="2015-01" db="EMBL/GenBank/DDBJ databases">
        <title>Evolution of Trichinella species and genotypes.</title>
        <authorList>
            <person name="Korhonen P.K."/>
            <person name="Edoardo P."/>
            <person name="Giuseppe L.R."/>
            <person name="Gasser R.B."/>
        </authorList>
    </citation>
    <scope>NUCLEOTIDE SEQUENCE [LARGE SCALE GENOMIC DNA]</scope>
    <source>
        <strain evidence="1">ISS417</strain>
    </source>
</reference>
<name>A0A0V0TUS0_9BILA</name>
<accession>A0A0V0TUS0</accession>
<keyword evidence="2" id="KW-1185">Reference proteome</keyword>
<proteinExistence type="predicted"/>
<gene>
    <name evidence="1" type="ORF">T05_3826</name>
</gene>
<evidence type="ECO:0000313" key="2">
    <source>
        <dbReference type="Proteomes" id="UP000055048"/>
    </source>
</evidence>
<organism evidence="1 2">
    <name type="scientific">Trichinella murrelli</name>
    <dbReference type="NCBI Taxonomy" id="144512"/>
    <lineage>
        <taxon>Eukaryota</taxon>
        <taxon>Metazoa</taxon>
        <taxon>Ecdysozoa</taxon>
        <taxon>Nematoda</taxon>
        <taxon>Enoplea</taxon>
        <taxon>Dorylaimia</taxon>
        <taxon>Trichinellida</taxon>
        <taxon>Trichinellidae</taxon>
        <taxon>Trichinella</taxon>
    </lineage>
</organism>
<dbReference type="EMBL" id="JYDJ01000150">
    <property type="protein sequence ID" value="KRX42179.1"/>
    <property type="molecule type" value="Genomic_DNA"/>
</dbReference>
<dbReference type="AlphaFoldDB" id="A0A0V0TUS0"/>
<sequence length="61" mass="6886">MYISLCLLYSVEGEETQDANVKVKRRVLGFFALIGLVAYLRARYHAITGCSAPCPFSWKND</sequence>
<dbReference type="Proteomes" id="UP000055048">
    <property type="component" value="Unassembled WGS sequence"/>
</dbReference>